<comment type="caution">
    <text evidence="1">The sequence shown here is derived from an EMBL/GenBank/DDBJ whole genome shotgun (WGS) entry which is preliminary data.</text>
</comment>
<name>A0ABP7PL71_9ACTN</name>
<protein>
    <submittedName>
        <fullName evidence="1">Uncharacterized protein</fullName>
    </submittedName>
</protein>
<dbReference type="Proteomes" id="UP001418444">
    <property type="component" value="Unassembled WGS sequence"/>
</dbReference>
<dbReference type="RefSeq" id="WP_344785141.1">
    <property type="nucleotide sequence ID" value="NZ_BAAAZW010000009.1"/>
</dbReference>
<keyword evidence="2" id="KW-1185">Reference proteome</keyword>
<proteinExistence type="predicted"/>
<evidence type="ECO:0000313" key="2">
    <source>
        <dbReference type="Proteomes" id="UP001418444"/>
    </source>
</evidence>
<organism evidence="1 2">
    <name type="scientific">Gordonia caeni</name>
    <dbReference type="NCBI Taxonomy" id="1007097"/>
    <lineage>
        <taxon>Bacteria</taxon>
        <taxon>Bacillati</taxon>
        <taxon>Actinomycetota</taxon>
        <taxon>Actinomycetes</taxon>
        <taxon>Mycobacteriales</taxon>
        <taxon>Gordoniaceae</taxon>
        <taxon>Gordonia</taxon>
    </lineage>
</organism>
<accession>A0ABP7PL71</accession>
<reference evidence="2" key="1">
    <citation type="journal article" date="2019" name="Int. J. Syst. Evol. Microbiol.">
        <title>The Global Catalogue of Microorganisms (GCM) 10K type strain sequencing project: providing services to taxonomists for standard genome sequencing and annotation.</title>
        <authorList>
            <consortium name="The Broad Institute Genomics Platform"/>
            <consortium name="The Broad Institute Genome Sequencing Center for Infectious Disease"/>
            <person name="Wu L."/>
            <person name="Ma J."/>
        </authorList>
    </citation>
    <scope>NUCLEOTIDE SEQUENCE [LARGE SCALE GENOMIC DNA]</scope>
    <source>
        <strain evidence="2">JCM 16923</strain>
    </source>
</reference>
<gene>
    <name evidence="1" type="ORF">GCM10022231_29660</name>
</gene>
<dbReference type="EMBL" id="BAAAZW010000009">
    <property type="protein sequence ID" value="GAA3966774.1"/>
    <property type="molecule type" value="Genomic_DNA"/>
</dbReference>
<sequence length="51" mass="5648">MPDRTSPDLTSKIRGYSRRLNARLRMSAAERLSLQVTHSPVGVLGTPRRAA</sequence>
<evidence type="ECO:0000313" key="1">
    <source>
        <dbReference type="EMBL" id="GAA3966774.1"/>
    </source>
</evidence>